<evidence type="ECO:0000256" key="2">
    <source>
        <dbReference type="ARBA" id="ARBA00006897"/>
    </source>
</evidence>
<dbReference type="Proteomes" id="UP001178507">
    <property type="component" value="Unassembled WGS sequence"/>
</dbReference>
<evidence type="ECO:0000256" key="4">
    <source>
        <dbReference type="ARBA" id="ARBA00022692"/>
    </source>
</evidence>
<keyword evidence="3" id="KW-0645">Protease</keyword>
<feature type="transmembrane region" description="Helical" evidence="11">
    <location>
        <begin position="214"/>
        <end position="233"/>
    </location>
</feature>
<evidence type="ECO:0000259" key="12">
    <source>
        <dbReference type="Pfam" id="PF02517"/>
    </source>
</evidence>
<feature type="transmembrane region" description="Helical" evidence="11">
    <location>
        <begin position="170"/>
        <end position="193"/>
    </location>
</feature>
<feature type="domain" description="CAAX prenyl protease 2/Lysostaphin resistance protein A-like" evidence="12">
    <location>
        <begin position="145"/>
        <end position="249"/>
    </location>
</feature>
<evidence type="ECO:0000313" key="14">
    <source>
        <dbReference type="Proteomes" id="UP001178507"/>
    </source>
</evidence>
<feature type="transmembrane region" description="Helical" evidence="11">
    <location>
        <begin position="63"/>
        <end position="81"/>
    </location>
</feature>
<evidence type="ECO:0000313" key="13">
    <source>
        <dbReference type="EMBL" id="CAJ1400958.1"/>
    </source>
</evidence>
<comment type="similarity">
    <text evidence="2">Belongs to the peptidase U48 family.</text>
</comment>
<evidence type="ECO:0000256" key="8">
    <source>
        <dbReference type="ARBA" id="ARBA00023136"/>
    </source>
</evidence>
<dbReference type="InterPro" id="IPR003675">
    <property type="entry name" value="Rce1/LyrA-like_dom"/>
</dbReference>
<dbReference type="AlphaFoldDB" id="A0AA36NG91"/>
<evidence type="ECO:0000256" key="1">
    <source>
        <dbReference type="ARBA" id="ARBA00004477"/>
    </source>
</evidence>
<protein>
    <recommendedName>
        <fullName evidence="10">intramembrane prenyl-peptidase Rce1</fullName>
        <ecNumber evidence="10">3.4.26.1</ecNumber>
    </recommendedName>
</protein>
<keyword evidence="14" id="KW-1185">Reference proteome</keyword>
<sequence length="345" mass="38194">YLYKFDAARVCDGMGLKLQISAFGALLGSLFLSFTFVASLHIWKFAGYKDTNRDDPGTIKRRFVSAILSCLCSALLVRLLAREAPESEHGLSFSELLGVRCDLLGKACVNCFALTALLFLGPLVQHLLVVLKGYDKLFLANGLGFWVITRNLVLAPITEEFVFRGCLVRLWVSAGLPLMATIFCSPFCFALAHAHHFVEHVRRTRSKKQALAQVLFQVFYTSLFGMYSNFLLIRTGSLLAVILAHAFCNHQGFPDVGFFVSSSEPLYEHRKLMGAIYLLGIVGFACSAGPMQRGRGARTGTRGYGTSIFLTGGLRQMSKSQNQLVFCGSKTRGLNFPRPLENTRF</sequence>
<keyword evidence="4 11" id="KW-0812">Transmembrane</keyword>
<proteinExistence type="inferred from homology"/>
<dbReference type="InterPro" id="IPR039731">
    <property type="entry name" value="Rce1"/>
</dbReference>
<dbReference type="PANTHER" id="PTHR13046">
    <property type="entry name" value="PROTEASE U48 CAAX PRENYL PROTEASE RCE1"/>
    <property type="match status" value="1"/>
</dbReference>
<comment type="catalytic activity">
    <reaction evidence="9">
        <text>Hydrolyzes the peptide bond -P2-(S-farnesyl or geranylgeranyl)C-P1'-P2'-P3'-COOH where P1' and P2' are amino acids with aliphatic sidechains and P3' is any C-terminal residue.</text>
        <dbReference type="EC" id="3.4.26.1"/>
    </reaction>
</comment>
<accession>A0AA36NG91</accession>
<keyword evidence="7 11" id="KW-1133">Transmembrane helix</keyword>
<evidence type="ECO:0000256" key="10">
    <source>
        <dbReference type="ARBA" id="ARBA00049729"/>
    </source>
</evidence>
<comment type="subcellular location">
    <subcellularLocation>
        <location evidence="1">Endoplasmic reticulum membrane</location>
        <topology evidence="1">Multi-pass membrane protein</topology>
    </subcellularLocation>
</comment>
<evidence type="ECO:0000256" key="5">
    <source>
        <dbReference type="ARBA" id="ARBA00022801"/>
    </source>
</evidence>
<feature type="transmembrane region" description="Helical" evidence="11">
    <location>
        <begin position="20"/>
        <end position="43"/>
    </location>
</feature>
<dbReference type="Pfam" id="PF02517">
    <property type="entry name" value="Rce1-like"/>
    <property type="match status" value="1"/>
</dbReference>
<dbReference type="EC" id="3.4.26.1" evidence="10"/>
<feature type="transmembrane region" description="Helical" evidence="11">
    <location>
        <begin position="272"/>
        <end position="291"/>
    </location>
</feature>
<keyword evidence="8 11" id="KW-0472">Membrane</keyword>
<evidence type="ECO:0000256" key="11">
    <source>
        <dbReference type="SAM" id="Phobius"/>
    </source>
</evidence>
<dbReference type="GO" id="GO:0071586">
    <property type="term" value="P:CAAX-box protein processing"/>
    <property type="evidence" value="ECO:0007669"/>
    <property type="project" value="InterPro"/>
</dbReference>
<dbReference type="EMBL" id="CAUJNA010003392">
    <property type="protein sequence ID" value="CAJ1400958.1"/>
    <property type="molecule type" value="Genomic_DNA"/>
</dbReference>
<evidence type="ECO:0000256" key="3">
    <source>
        <dbReference type="ARBA" id="ARBA00022670"/>
    </source>
</evidence>
<dbReference type="GO" id="GO:0005789">
    <property type="term" value="C:endoplasmic reticulum membrane"/>
    <property type="evidence" value="ECO:0007669"/>
    <property type="project" value="UniProtKB-SubCell"/>
</dbReference>
<name>A0AA36NG91_9DINO</name>
<feature type="transmembrane region" description="Helical" evidence="11">
    <location>
        <begin position="138"/>
        <end position="158"/>
    </location>
</feature>
<evidence type="ECO:0000256" key="7">
    <source>
        <dbReference type="ARBA" id="ARBA00022989"/>
    </source>
</evidence>
<evidence type="ECO:0000256" key="6">
    <source>
        <dbReference type="ARBA" id="ARBA00022824"/>
    </source>
</evidence>
<keyword evidence="5" id="KW-0378">Hydrolase</keyword>
<keyword evidence="6" id="KW-0256">Endoplasmic reticulum</keyword>
<organism evidence="13 14">
    <name type="scientific">Effrenium voratum</name>
    <dbReference type="NCBI Taxonomy" id="2562239"/>
    <lineage>
        <taxon>Eukaryota</taxon>
        <taxon>Sar</taxon>
        <taxon>Alveolata</taxon>
        <taxon>Dinophyceae</taxon>
        <taxon>Suessiales</taxon>
        <taxon>Symbiodiniaceae</taxon>
        <taxon>Effrenium</taxon>
    </lineage>
</organism>
<feature type="non-terminal residue" evidence="13">
    <location>
        <position position="345"/>
    </location>
</feature>
<gene>
    <name evidence="13" type="ORF">EVOR1521_LOCUS24195</name>
</gene>
<feature type="transmembrane region" description="Helical" evidence="11">
    <location>
        <begin position="112"/>
        <end position="131"/>
    </location>
</feature>
<reference evidence="13" key="1">
    <citation type="submission" date="2023-08" db="EMBL/GenBank/DDBJ databases">
        <authorList>
            <person name="Chen Y."/>
            <person name="Shah S."/>
            <person name="Dougan E. K."/>
            <person name="Thang M."/>
            <person name="Chan C."/>
        </authorList>
    </citation>
    <scope>NUCLEOTIDE SEQUENCE</scope>
</reference>
<evidence type="ECO:0000256" key="9">
    <source>
        <dbReference type="ARBA" id="ARBA00047280"/>
    </source>
</evidence>
<comment type="caution">
    <text evidence="13">The sequence shown here is derived from an EMBL/GenBank/DDBJ whole genome shotgun (WGS) entry which is preliminary data.</text>
</comment>
<dbReference type="GO" id="GO:0004222">
    <property type="term" value="F:metalloendopeptidase activity"/>
    <property type="evidence" value="ECO:0007669"/>
    <property type="project" value="InterPro"/>
</dbReference>
<dbReference type="PANTHER" id="PTHR13046:SF0">
    <property type="entry name" value="CAAX PRENYL PROTEASE 2"/>
    <property type="match status" value="1"/>
</dbReference>